<dbReference type="Pfam" id="PF13687">
    <property type="entry name" value="DUF4153"/>
    <property type="match status" value="1"/>
</dbReference>
<reference evidence="2 3" key="1">
    <citation type="submission" date="2024-04" db="EMBL/GenBank/DDBJ databases">
        <title>Draft genome sequence of a multidrug-resistant Enterobacter quasihormaechei Hakim RU_CBWE strain isolated from pond surface water at the University of Rajshahi in Bangladesh.</title>
        <authorList>
            <person name="Raihan J."/>
            <person name="Islam M.S."/>
            <person name="Khan M.U."/>
            <person name="Romance M."/>
            <person name="Haque M.H."/>
        </authorList>
    </citation>
    <scope>NUCLEOTIDE SEQUENCE [LARGE SCALE GENOMIC DNA]</scope>
    <source>
        <strain evidence="2 3">Hakim RU_CBWE</strain>
    </source>
</reference>
<feature type="transmembrane region" description="Helical" evidence="1">
    <location>
        <begin position="106"/>
        <end position="124"/>
    </location>
</feature>
<name>A0ABU9PMD1_9ENTR</name>
<feature type="transmembrane region" description="Helical" evidence="1">
    <location>
        <begin position="219"/>
        <end position="242"/>
    </location>
</feature>
<protein>
    <submittedName>
        <fullName evidence="2">DUF4153 domain-containing protein</fullName>
    </submittedName>
</protein>
<keyword evidence="1" id="KW-0812">Transmembrane</keyword>
<keyword evidence="1" id="KW-1133">Transmembrane helix</keyword>
<dbReference type="RefSeq" id="WP_342698188.1">
    <property type="nucleotide sequence ID" value="NZ_JBCGUG010000014.1"/>
</dbReference>
<feature type="transmembrane region" description="Helical" evidence="1">
    <location>
        <begin position="357"/>
        <end position="377"/>
    </location>
</feature>
<evidence type="ECO:0000313" key="2">
    <source>
        <dbReference type="EMBL" id="MEM0706218.1"/>
    </source>
</evidence>
<feature type="transmembrane region" description="Helical" evidence="1">
    <location>
        <begin position="324"/>
        <end position="345"/>
    </location>
</feature>
<gene>
    <name evidence="2" type="ORF">AAGT82_17595</name>
</gene>
<keyword evidence="1" id="KW-0472">Membrane</keyword>
<feature type="transmembrane region" description="Helical" evidence="1">
    <location>
        <begin position="189"/>
        <end position="207"/>
    </location>
</feature>
<feature type="transmembrane region" description="Helical" evidence="1">
    <location>
        <begin position="291"/>
        <end position="312"/>
    </location>
</feature>
<evidence type="ECO:0000313" key="3">
    <source>
        <dbReference type="Proteomes" id="UP001490940"/>
    </source>
</evidence>
<keyword evidence="3" id="KW-1185">Reference proteome</keyword>
<feature type="transmembrane region" description="Helical" evidence="1">
    <location>
        <begin position="71"/>
        <end position="94"/>
    </location>
</feature>
<comment type="caution">
    <text evidence="2">The sequence shown here is derived from an EMBL/GenBank/DDBJ whole genome shotgun (WGS) entry which is preliminary data.</text>
</comment>
<sequence>MMDNSETLSPSTRLAVVLAGALQGVLCYAITWYIGHAKLPSDTLWLMCVIPATVVMTTTMSLAVTSFRKPFLWLALGLIGAVVAGMGGWLKWSVAGLESWSLRDEMLIFGFHLLLMTLLVLPWLQRHLDPVPTTSFYSDFYQRNWHNALTLLIIFVSNGLFWLVLFLWAELFELIGIGFFDRLFFHSDGFISVAIGVVSASAAVLTRMQVRLILALQHLLTLIATGLLPLMAALALIFIGALPIVGFETISARISAAGLLTTLALLLLFLVTIVWHPQRQTLPYYAPLRGIIRLAVAIVPAYPVLAGWALWLRISQYGWSPERLYGVLITIVALVWAVGFCASVLIQRREPEKIHAYVIPATGLLSLIFLALIHTPVLDPWRISVASHMARYQEGRITADQVSLYMLSNAGRKGREAMLTLQNDPQFISNPKRQREINDLLSGNAGGAGKMTAAMLEKQVQLAPGMARPDKALWQAMLSNQYRFESCDSAQSNCLLMPLDLNSDGMPEAVLFQFTDRTIVAYTQTDTGWRIAGDAWKMPEALTREELDRALRQRKVKSVVKPWADIEIFGERVDMSYDSYNNAQWR</sequence>
<dbReference type="EMBL" id="JBCGUG010000014">
    <property type="protein sequence ID" value="MEM0706218.1"/>
    <property type="molecule type" value="Genomic_DNA"/>
</dbReference>
<dbReference type="Proteomes" id="UP001490940">
    <property type="component" value="Unassembled WGS sequence"/>
</dbReference>
<dbReference type="InterPro" id="IPR025291">
    <property type="entry name" value="DUF4153"/>
</dbReference>
<accession>A0ABU9PMD1</accession>
<evidence type="ECO:0000256" key="1">
    <source>
        <dbReference type="SAM" id="Phobius"/>
    </source>
</evidence>
<organism evidence="2 3">
    <name type="scientific">Enterobacter quasihormaechei</name>
    <dbReference type="NCBI Taxonomy" id="2529382"/>
    <lineage>
        <taxon>Bacteria</taxon>
        <taxon>Pseudomonadati</taxon>
        <taxon>Pseudomonadota</taxon>
        <taxon>Gammaproteobacteria</taxon>
        <taxon>Enterobacterales</taxon>
        <taxon>Enterobacteriaceae</taxon>
        <taxon>Enterobacter</taxon>
    </lineage>
</organism>
<feature type="transmembrane region" description="Helical" evidence="1">
    <location>
        <begin position="254"/>
        <end position="275"/>
    </location>
</feature>
<feature type="transmembrane region" description="Helical" evidence="1">
    <location>
        <begin position="43"/>
        <end position="64"/>
    </location>
</feature>
<proteinExistence type="predicted"/>
<feature type="transmembrane region" description="Helical" evidence="1">
    <location>
        <begin position="145"/>
        <end position="169"/>
    </location>
</feature>